<dbReference type="InterPro" id="IPR039425">
    <property type="entry name" value="RNA_pol_sigma-70-like"/>
</dbReference>
<evidence type="ECO:0000256" key="5">
    <source>
        <dbReference type="ARBA" id="ARBA00023163"/>
    </source>
</evidence>
<keyword evidence="2" id="KW-0805">Transcription regulation</keyword>
<sequence>MSYTYGPFGPVLDVLVPSPDVSEPASGPVVEPLVVVVSAALAVLFACCGPQASSAPASATEFVRARRCTWALPRLLHARCLGAPRRAALAALAQRFDPARRARHPGWPVSEPSPSDEVLLAAWLAGDRKAGFALFERHYDAVARFFQSKVGDQGGDLIQRTFLACVESLPSFQGRASFRSYLFAIAYRQLCRFFRDRAREQQRLDFTSVSAEDLQPSATAAIGQREEVRLLLAALRRIPVELQVLVELHYWEGLTTGEIAQVLEIPPGTVRTRLMRAREQLDAVMQRIAESPSLAHSTQTGFERWAAELRAPLRDRRDPEPG</sequence>
<dbReference type="InterPro" id="IPR013249">
    <property type="entry name" value="RNA_pol_sigma70_r4_t2"/>
</dbReference>
<keyword evidence="4" id="KW-0238">DNA-binding</keyword>
<comment type="caution">
    <text evidence="8">The sequence shown here is derived from an EMBL/GenBank/DDBJ whole genome shotgun (WGS) entry which is preliminary data.</text>
</comment>
<dbReference type="Pfam" id="PF04542">
    <property type="entry name" value="Sigma70_r2"/>
    <property type="match status" value="1"/>
</dbReference>
<evidence type="ECO:0000256" key="4">
    <source>
        <dbReference type="ARBA" id="ARBA00023125"/>
    </source>
</evidence>
<evidence type="ECO:0000313" key="9">
    <source>
        <dbReference type="Proteomes" id="UP001150924"/>
    </source>
</evidence>
<dbReference type="InterPro" id="IPR014284">
    <property type="entry name" value="RNA_pol_sigma-70_dom"/>
</dbReference>
<dbReference type="RefSeq" id="WP_267767579.1">
    <property type="nucleotide sequence ID" value="NZ_JAPNKE010000002.1"/>
</dbReference>
<protein>
    <submittedName>
        <fullName evidence="8">RNA polymerase sigma factor</fullName>
    </submittedName>
</protein>
<keyword evidence="5" id="KW-0804">Transcription</keyword>
<dbReference type="Gene3D" id="1.10.10.10">
    <property type="entry name" value="Winged helix-like DNA-binding domain superfamily/Winged helix DNA-binding domain"/>
    <property type="match status" value="1"/>
</dbReference>
<dbReference type="NCBIfam" id="TIGR02937">
    <property type="entry name" value="sigma70-ECF"/>
    <property type="match status" value="1"/>
</dbReference>
<keyword evidence="9" id="KW-1185">Reference proteome</keyword>
<organism evidence="8 9">
    <name type="scientific">Nannocystis pusilla</name>
    <dbReference type="NCBI Taxonomy" id="889268"/>
    <lineage>
        <taxon>Bacteria</taxon>
        <taxon>Pseudomonadati</taxon>
        <taxon>Myxococcota</taxon>
        <taxon>Polyangia</taxon>
        <taxon>Nannocystales</taxon>
        <taxon>Nannocystaceae</taxon>
        <taxon>Nannocystis</taxon>
    </lineage>
</organism>
<dbReference type="CDD" id="cd06171">
    <property type="entry name" value="Sigma70_r4"/>
    <property type="match status" value="1"/>
</dbReference>
<dbReference type="EMBL" id="JAPNKE010000002">
    <property type="protein sequence ID" value="MCY1005768.1"/>
    <property type="molecule type" value="Genomic_DNA"/>
</dbReference>
<accession>A0A9X3EKJ4</accession>
<evidence type="ECO:0000313" key="8">
    <source>
        <dbReference type="EMBL" id="MCY1005768.1"/>
    </source>
</evidence>
<evidence type="ECO:0000256" key="2">
    <source>
        <dbReference type="ARBA" id="ARBA00023015"/>
    </source>
</evidence>
<evidence type="ECO:0000259" key="7">
    <source>
        <dbReference type="Pfam" id="PF08281"/>
    </source>
</evidence>
<dbReference type="AlphaFoldDB" id="A0A9X3EKJ4"/>
<dbReference type="GO" id="GO:0003677">
    <property type="term" value="F:DNA binding"/>
    <property type="evidence" value="ECO:0007669"/>
    <property type="project" value="UniProtKB-KW"/>
</dbReference>
<evidence type="ECO:0000256" key="3">
    <source>
        <dbReference type="ARBA" id="ARBA00023082"/>
    </source>
</evidence>
<keyword evidence="3" id="KW-0731">Sigma factor</keyword>
<dbReference type="GO" id="GO:0016987">
    <property type="term" value="F:sigma factor activity"/>
    <property type="evidence" value="ECO:0007669"/>
    <property type="project" value="UniProtKB-KW"/>
</dbReference>
<gene>
    <name evidence="8" type="ORF">OV079_09355</name>
</gene>
<dbReference type="InterPro" id="IPR013324">
    <property type="entry name" value="RNA_pol_sigma_r3/r4-like"/>
</dbReference>
<dbReference type="InterPro" id="IPR036388">
    <property type="entry name" value="WH-like_DNA-bd_sf"/>
</dbReference>
<reference evidence="8" key="1">
    <citation type="submission" date="2022-11" db="EMBL/GenBank/DDBJ databases">
        <title>Minimal conservation of predation-associated metabolite biosynthetic gene clusters underscores biosynthetic potential of Myxococcota including descriptions for ten novel species: Archangium lansinium sp. nov., Myxococcus landrumus sp. nov., Nannocystis bai.</title>
        <authorList>
            <person name="Ahearne A."/>
            <person name="Stevens C."/>
            <person name="Phillips K."/>
        </authorList>
    </citation>
    <scope>NUCLEOTIDE SEQUENCE</scope>
    <source>
        <strain evidence="8">Na p29</strain>
    </source>
</reference>
<dbReference type="Pfam" id="PF08281">
    <property type="entry name" value="Sigma70_r4_2"/>
    <property type="match status" value="1"/>
</dbReference>
<dbReference type="SUPFAM" id="SSF88659">
    <property type="entry name" value="Sigma3 and sigma4 domains of RNA polymerase sigma factors"/>
    <property type="match status" value="1"/>
</dbReference>
<dbReference type="InterPro" id="IPR007627">
    <property type="entry name" value="RNA_pol_sigma70_r2"/>
</dbReference>
<comment type="similarity">
    <text evidence="1">Belongs to the sigma-70 factor family. ECF subfamily.</text>
</comment>
<dbReference type="PANTHER" id="PTHR43133:SF8">
    <property type="entry name" value="RNA POLYMERASE SIGMA FACTOR HI_1459-RELATED"/>
    <property type="match status" value="1"/>
</dbReference>
<name>A0A9X3EKJ4_9BACT</name>
<dbReference type="SUPFAM" id="SSF88946">
    <property type="entry name" value="Sigma2 domain of RNA polymerase sigma factors"/>
    <property type="match status" value="1"/>
</dbReference>
<dbReference type="GO" id="GO:0006352">
    <property type="term" value="P:DNA-templated transcription initiation"/>
    <property type="evidence" value="ECO:0007669"/>
    <property type="project" value="InterPro"/>
</dbReference>
<evidence type="ECO:0000256" key="1">
    <source>
        <dbReference type="ARBA" id="ARBA00010641"/>
    </source>
</evidence>
<feature type="domain" description="RNA polymerase sigma-70 region 2" evidence="6">
    <location>
        <begin position="134"/>
        <end position="199"/>
    </location>
</feature>
<dbReference type="PANTHER" id="PTHR43133">
    <property type="entry name" value="RNA POLYMERASE ECF-TYPE SIGMA FACTO"/>
    <property type="match status" value="1"/>
</dbReference>
<evidence type="ECO:0000259" key="6">
    <source>
        <dbReference type="Pfam" id="PF04542"/>
    </source>
</evidence>
<proteinExistence type="inferred from homology"/>
<dbReference type="InterPro" id="IPR013325">
    <property type="entry name" value="RNA_pol_sigma_r2"/>
</dbReference>
<dbReference type="Gene3D" id="1.10.1740.10">
    <property type="match status" value="1"/>
</dbReference>
<dbReference type="Proteomes" id="UP001150924">
    <property type="component" value="Unassembled WGS sequence"/>
</dbReference>
<feature type="domain" description="RNA polymerase sigma factor 70 region 4 type 2" evidence="7">
    <location>
        <begin position="230"/>
        <end position="281"/>
    </location>
</feature>